<evidence type="ECO:0000313" key="4">
    <source>
        <dbReference type="Proteomes" id="UP000431533"/>
    </source>
</evidence>
<evidence type="ECO:0000313" key="3">
    <source>
        <dbReference type="EMBL" id="TVY29110.1"/>
    </source>
</evidence>
<gene>
    <name evidence="3" type="ORF">LHYA1_G002466</name>
</gene>
<name>A0A8H8U296_9HELO</name>
<feature type="transmembrane region" description="Helical" evidence="2">
    <location>
        <begin position="66"/>
        <end position="84"/>
    </location>
</feature>
<dbReference type="Proteomes" id="UP000431533">
    <property type="component" value="Unassembled WGS sequence"/>
</dbReference>
<feature type="transmembrane region" description="Helical" evidence="2">
    <location>
        <begin position="100"/>
        <end position="121"/>
    </location>
</feature>
<dbReference type="OrthoDB" id="3531381at2759"/>
<dbReference type="AlphaFoldDB" id="A0A8H8U296"/>
<feature type="compositionally biased region" description="Basic and acidic residues" evidence="1">
    <location>
        <begin position="212"/>
        <end position="225"/>
    </location>
</feature>
<accession>A0A8H8U296</accession>
<evidence type="ECO:0000256" key="1">
    <source>
        <dbReference type="SAM" id="MobiDB-lite"/>
    </source>
</evidence>
<dbReference type="GeneID" id="41982664"/>
<reference evidence="3 4" key="1">
    <citation type="submission" date="2018-05" db="EMBL/GenBank/DDBJ databases">
        <title>Genome sequencing and assembly of the regulated plant pathogen Lachnellula willkommii and related sister species for the development of diagnostic species identification markers.</title>
        <authorList>
            <person name="Giroux E."/>
            <person name="Bilodeau G."/>
        </authorList>
    </citation>
    <scope>NUCLEOTIDE SEQUENCE [LARGE SCALE GENOMIC DNA]</scope>
    <source>
        <strain evidence="3 4">CBS 185.66</strain>
    </source>
</reference>
<feature type="compositionally biased region" description="Low complexity" evidence="1">
    <location>
        <begin position="283"/>
        <end position="306"/>
    </location>
</feature>
<protein>
    <submittedName>
        <fullName evidence="3">Uncharacterized protein</fullName>
    </submittedName>
</protein>
<feature type="region of interest" description="Disordered" evidence="1">
    <location>
        <begin position="278"/>
        <end position="330"/>
    </location>
</feature>
<keyword evidence="4" id="KW-1185">Reference proteome</keyword>
<feature type="compositionally biased region" description="Polar residues" evidence="1">
    <location>
        <begin position="318"/>
        <end position="328"/>
    </location>
</feature>
<keyword evidence="2" id="KW-0472">Membrane</keyword>
<evidence type="ECO:0000256" key="2">
    <source>
        <dbReference type="SAM" id="Phobius"/>
    </source>
</evidence>
<dbReference type="RefSeq" id="XP_031007898.1">
    <property type="nucleotide sequence ID" value="XM_031147442.1"/>
</dbReference>
<keyword evidence="2" id="KW-0812">Transmembrane</keyword>
<comment type="caution">
    <text evidence="3">The sequence shown here is derived from an EMBL/GenBank/DDBJ whole genome shotgun (WGS) entry which is preliminary data.</text>
</comment>
<feature type="region of interest" description="Disordered" evidence="1">
    <location>
        <begin position="205"/>
        <end position="243"/>
    </location>
</feature>
<organism evidence="3 4">
    <name type="scientific">Lachnellula hyalina</name>
    <dbReference type="NCBI Taxonomy" id="1316788"/>
    <lineage>
        <taxon>Eukaryota</taxon>
        <taxon>Fungi</taxon>
        <taxon>Dikarya</taxon>
        <taxon>Ascomycota</taxon>
        <taxon>Pezizomycotina</taxon>
        <taxon>Leotiomycetes</taxon>
        <taxon>Helotiales</taxon>
        <taxon>Lachnaceae</taxon>
        <taxon>Lachnellula</taxon>
    </lineage>
</organism>
<feature type="transmembrane region" description="Helical" evidence="2">
    <location>
        <begin position="142"/>
        <end position="163"/>
    </location>
</feature>
<keyword evidence="2" id="KW-1133">Transmembrane helix</keyword>
<proteinExistence type="predicted"/>
<sequence>MGSHRYPVLGPSIPTSAAKASTTIRILKPGIVMGAVVLLIIASVSGMFIGIGILGGRHVIGVKIAHGFVSSLGIVYVLLHFIAACRNEPVGIVRPPQLKLHAACFIIAKLGLALWVMAMIASSAVASRPNVCRNGGRDCKTMLIEVVMSSLAFIATGTILAALEACPYPFQPLEVFHVARKVSVRLSSFDKDFIERSASDVSSFGQENAYATEKKDPTRVKESIRRKPLPITPSVGSEMSDISELQRPITPLLPMRGMRRTKSWGQEWAHLVKDTSSKGLTHSDSAVSGLSTSSSGYMSSDSSELSVSKRERQPKAVTPSSSISNLSKRSPLATMRSADYPDVVVRPSLRYCPPNIPGPHEWSPLRTASLGQLLPVADVHSLQRRSMSMGGQQLQMIRGRSGTLPTFAHQQQRPPLTARRSCDIKVPGAYIDFCLCLELEQKLEHVNKIEVMSLAQSERDPVKRKPEEVKVMNSKLTYGEKRSVVPFPQTRIGQDISRPHAAKVSTGKENLARDERFKRLSLGAMTTEFDNKMFDGCVLG</sequence>
<feature type="transmembrane region" description="Helical" evidence="2">
    <location>
        <begin position="31"/>
        <end position="54"/>
    </location>
</feature>
<dbReference type="EMBL" id="QGMH01000022">
    <property type="protein sequence ID" value="TVY29110.1"/>
    <property type="molecule type" value="Genomic_DNA"/>
</dbReference>